<dbReference type="PANTHER" id="PTHR21496:SF23">
    <property type="entry name" value="3-PHENYLPROPIONATE_CINNAMIC ACID DIOXYGENASE FERREDOXIN SUBUNIT"/>
    <property type="match status" value="1"/>
</dbReference>
<dbReference type="PROSITE" id="PS51296">
    <property type="entry name" value="RIESKE"/>
    <property type="match status" value="1"/>
</dbReference>
<keyword evidence="3" id="KW-0408">Iron</keyword>
<dbReference type="InterPro" id="IPR017941">
    <property type="entry name" value="Rieske_2Fe-2S"/>
</dbReference>
<keyword evidence="2" id="KW-0479">Metal-binding</keyword>
<organism evidence="6 7">
    <name type="scientific">Steroidobacter agaridevorans</name>
    <dbReference type="NCBI Taxonomy" id="2695856"/>
    <lineage>
        <taxon>Bacteria</taxon>
        <taxon>Pseudomonadati</taxon>
        <taxon>Pseudomonadota</taxon>
        <taxon>Gammaproteobacteria</taxon>
        <taxon>Steroidobacterales</taxon>
        <taxon>Steroidobacteraceae</taxon>
        <taxon>Steroidobacter</taxon>
    </lineage>
</organism>
<sequence length="112" mass="11920">MCRFEDVPVEGGLRVCLDGLEPLAVFRCDGEVHVVEDTCPHAGASLAEGWVEDRRVACPAHGGEFCLLTGAALSFPAEDPIRAFAAEVVNGEVFAELTEKPEARGAQDDVHA</sequence>
<dbReference type="AlphaFoldDB" id="A0A829YNA9"/>
<evidence type="ECO:0000259" key="5">
    <source>
        <dbReference type="PROSITE" id="PS51296"/>
    </source>
</evidence>
<keyword evidence="4" id="KW-0411">Iron-sulfur</keyword>
<keyword evidence="1" id="KW-0001">2Fe-2S</keyword>
<dbReference type="Pfam" id="PF00355">
    <property type="entry name" value="Rieske"/>
    <property type="match status" value="1"/>
</dbReference>
<dbReference type="GO" id="GO:0051213">
    <property type="term" value="F:dioxygenase activity"/>
    <property type="evidence" value="ECO:0007669"/>
    <property type="project" value="UniProtKB-KW"/>
</dbReference>
<comment type="caution">
    <text evidence="6">The sequence shown here is derived from an EMBL/GenBank/DDBJ whole genome shotgun (WGS) entry which is preliminary data.</text>
</comment>
<dbReference type="GO" id="GO:0046872">
    <property type="term" value="F:metal ion binding"/>
    <property type="evidence" value="ECO:0007669"/>
    <property type="project" value="UniProtKB-KW"/>
</dbReference>
<reference evidence="7" key="1">
    <citation type="submission" date="2020-01" db="EMBL/GenBank/DDBJ databases">
        <title>'Steroidobacter agaridevorans' sp. nov., agar-degrading bacteria isolated from rhizosphere soils.</title>
        <authorList>
            <person name="Ikenaga M."/>
            <person name="Kataoka M."/>
            <person name="Murouchi A."/>
            <person name="Katsuragi S."/>
            <person name="Sakai M."/>
        </authorList>
    </citation>
    <scope>NUCLEOTIDE SEQUENCE [LARGE SCALE GENOMIC DNA]</scope>
    <source>
        <strain evidence="7">YU21-B</strain>
    </source>
</reference>
<dbReference type="InterPro" id="IPR036922">
    <property type="entry name" value="Rieske_2Fe-2S_sf"/>
</dbReference>
<dbReference type="PANTHER" id="PTHR21496">
    <property type="entry name" value="FERREDOXIN-RELATED"/>
    <property type="match status" value="1"/>
</dbReference>
<evidence type="ECO:0000313" key="7">
    <source>
        <dbReference type="Proteomes" id="UP000445000"/>
    </source>
</evidence>
<name>A0A829YNA9_9GAMM</name>
<dbReference type="CDD" id="cd03528">
    <property type="entry name" value="Rieske_RO_ferredoxin"/>
    <property type="match status" value="1"/>
</dbReference>
<evidence type="ECO:0000256" key="3">
    <source>
        <dbReference type="ARBA" id="ARBA00023004"/>
    </source>
</evidence>
<evidence type="ECO:0000256" key="4">
    <source>
        <dbReference type="ARBA" id="ARBA00023014"/>
    </source>
</evidence>
<feature type="domain" description="Rieske" evidence="5">
    <location>
        <begin position="1"/>
        <end position="95"/>
    </location>
</feature>
<gene>
    <name evidence="6" type="primary">hcaC</name>
    <name evidence="6" type="ORF">GCM10011487_66490</name>
</gene>
<dbReference type="Gene3D" id="2.102.10.10">
    <property type="entry name" value="Rieske [2Fe-2S] iron-sulphur domain"/>
    <property type="match status" value="1"/>
</dbReference>
<dbReference type="Proteomes" id="UP000445000">
    <property type="component" value="Unassembled WGS sequence"/>
</dbReference>
<proteinExistence type="predicted"/>
<dbReference type="SUPFAM" id="SSF50022">
    <property type="entry name" value="ISP domain"/>
    <property type="match status" value="1"/>
</dbReference>
<evidence type="ECO:0000256" key="2">
    <source>
        <dbReference type="ARBA" id="ARBA00022723"/>
    </source>
</evidence>
<evidence type="ECO:0000256" key="1">
    <source>
        <dbReference type="ARBA" id="ARBA00022714"/>
    </source>
</evidence>
<dbReference type="EMBL" id="BLJN01000009">
    <property type="protein sequence ID" value="GFE84649.1"/>
    <property type="molecule type" value="Genomic_DNA"/>
</dbReference>
<keyword evidence="7" id="KW-1185">Reference proteome</keyword>
<accession>A0A829YNA9</accession>
<dbReference type="GO" id="GO:0051537">
    <property type="term" value="F:2 iron, 2 sulfur cluster binding"/>
    <property type="evidence" value="ECO:0007669"/>
    <property type="project" value="UniProtKB-KW"/>
</dbReference>
<keyword evidence="6" id="KW-0560">Oxidoreductase</keyword>
<keyword evidence="6" id="KW-0223">Dioxygenase</keyword>
<protein>
    <submittedName>
        <fullName evidence="6">Bifunctional 3-phenylpropionate/cinnamic acid dioxygenase ferredoxin subunit</fullName>
    </submittedName>
</protein>
<evidence type="ECO:0000313" key="6">
    <source>
        <dbReference type="EMBL" id="GFE84649.1"/>
    </source>
</evidence>